<proteinExistence type="predicted"/>
<keyword evidence="1" id="KW-1133">Transmembrane helix</keyword>
<name>A0ABS2GXK1_9LACO</name>
<comment type="caution">
    <text evidence="2">The sequence shown here is derived from an EMBL/GenBank/DDBJ whole genome shotgun (WGS) entry which is preliminary data.</text>
</comment>
<feature type="transmembrane region" description="Helical" evidence="1">
    <location>
        <begin position="14"/>
        <end position="31"/>
    </location>
</feature>
<accession>A0ABS2GXK1</accession>
<keyword evidence="3" id="KW-1185">Reference proteome</keyword>
<evidence type="ECO:0000256" key="1">
    <source>
        <dbReference type="SAM" id="Phobius"/>
    </source>
</evidence>
<sequence length="227" mass="25553">MQLPLIYKKSMQRYFYALGIILITVLGFNILGELLGLLSGNGLSGLTLSSFYHGVADPFLSCSFVLMGVYYLVEPYSEFKIGIQNGQSRWQIWVSQIYGVLSISIFAWLIYLFGTGFQHLNVATAFGILLLIIDIVVFSYAIGSGFALLSRLWKIIVGIALPTILLILIVQIIRLMVNFWHPSAATLNTLAGIFNWHGSWILFGLLWLAIMLGCSYLFTMHQQLRRD</sequence>
<feature type="transmembrane region" description="Helical" evidence="1">
    <location>
        <begin position="197"/>
        <end position="218"/>
    </location>
</feature>
<dbReference type="Proteomes" id="UP000785625">
    <property type="component" value="Unassembled WGS sequence"/>
</dbReference>
<evidence type="ECO:0000313" key="2">
    <source>
        <dbReference type="EMBL" id="MBM6940398.1"/>
    </source>
</evidence>
<feature type="transmembrane region" description="Helical" evidence="1">
    <location>
        <begin position="120"/>
        <end position="143"/>
    </location>
</feature>
<organism evidence="2 3">
    <name type="scientific">Limosilactobacillus coleohominis</name>
    <dbReference type="NCBI Taxonomy" id="181675"/>
    <lineage>
        <taxon>Bacteria</taxon>
        <taxon>Bacillati</taxon>
        <taxon>Bacillota</taxon>
        <taxon>Bacilli</taxon>
        <taxon>Lactobacillales</taxon>
        <taxon>Lactobacillaceae</taxon>
        <taxon>Limosilactobacillus</taxon>
    </lineage>
</organism>
<protein>
    <recommendedName>
        <fullName evidence="4">ABC transporter permease</fullName>
    </recommendedName>
</protein>
<gene>
    <name evidence="2" type="ORF">H5975_02645</name>
</gene>
<feature type="transmembrane region" description="Helical" evidence="1">
    <location>
        <begin position="93"/>
        <end position="114"/>
    </location>
</feature>
<evidence type="ECO:0008006" key="4">
    <source>
        <dbReference type="Google" id="ProtNLM"/>
    </source>
</evidence>
<evidence type="ECO:0000313" key="3">
    <source>
        <dbReference type="Proteomes" id="UP000785625"/>
    </source>
</evidence>
<feature type="transmembrane region" description="Helical" evidence="1">
    <location>
        <begin position="51"/>
        <end position="73"/>
    </location>
</feature>
<dbReference type="EMBL" id="JACJKU010000015">
    <property type="protein sequence ID" value="MBM6940398.1"/>
    <property type="molecule type" value="Genomic_DNA"/>
</dbReference>
<keyword evidence="1" id="KW-0472">Membrane</keyword>
<keyword evidence="1" id="KW-0812">Transmembrane</keyword>
<dbReference type="RefSeq" id="WP_204784773.1">
    <property type="nucleotide sequence ID" value="NZ_CALVGD010000103.1"/>
</dbReference>
<feature type="transmembrane region" description="Helical" evidence="1">
    <location>
        <begin position="155"/>
        <end position="177"/>
    </location>
</feature>
<reference evidence="2 3" key="1">
    <citation type="journal article" date="2021" name="Sci. Rep.">
        <title>The distribution of antibiotic resistance genes in chicken gut microbiota commensals.</title>
        <authorList>
            <person name="Juricova H."/>
            <person name="Matiasovicova J."/>
            <person name="Kubasova T."/>
            <person name="Cejkova D."/>
            <person name="Rychlik I."/>
        </authorList>
    </citation>
    <scope>NUCLEOTIDE SEQUENCE [LARGE SCALE GENOMIC DNA]</scope>
    <source>
        <strain evidence="2 3">An574</strain>
    </source>
</reference>